<organism evidence="1 2">
    <name type="scientific">Hydra vulgaris</name>
    <name type="common">Hydra</name>
    <name type="synonym">Hydra attenuata</name>
    <dbReference type="NCBI Taxonomy" id="6087"/>
    <lineage>
        <taxon>Eukaryota</taxon>
        <taxon>Metazoa</taxon>
        <taxon>Cnidaria</taxon>
        <taxon>Hydrozoa</taxon>
        <taxon>Hydroidolina</taxon>
        <taxon>Anthoathecata</taxon>
        <taxon>Aplanulata</taxon>
        <taxon>Hydridae</taxon>
        <taxon>Hydra</taxon>
    </lineage>
</organism>
<reference evidence="2" key="1">
    <citation type="submission" date="2025-08" db="UniProtKB">
        <authorList>
            <consortium name="RefSeq"/>
        </authorList>
    </citation>
    <scope>IDENTIFICATION</scope>
</reference>
<dbReference type="Proteomes" id="UP001652625">
    <property type="component" value="Chromosome 15"/>
</dbReference>
<proteinExistence type="predicted"/>
<evidence type="ECO:0000313" key="1">
    <source>
        <dbReference type="Proteomes" id="UP001652625"/>
    </source>
</evidence>
<dbReference type="RefSeq" id="XP_065676491.1">
    <property type="nucleotide sequence ID" value="XM_065820419.1"/>
</dbReference>
<dbReference type="GeneID" id="136092359"/>
<keyword evidence="1" id="KW-1185">Reference proteome</keyword>
<evidence type="ECO:0000313" key="2">
    <source>
        <dbReference type="RefSeq" id="XP_065676491.1"/>
    </source>
</evidence>
<name>A0ABM4DPK0_HYDVU</name>
<gene>
    <name evidence="2" type="primary">LOC136092359</name>
</gene>
<dbReference type="PANTHER" id="PTHR34153">
    <property type="entry name" value="SI:CH211-262H13.3-RELATED-RELATED"/>
    <property type="match status" value="1"/>
</dbReference>
<accession>A0ABM4DPK0</accession>
<dbReference type="PANTHER" id="PTHR34153:SF2">
    <property type="entry name" value="SI:CH211-262H13.3-RELATED"/>
    <property type="match status" value="1"/>
</dbReference>
<protein>
    <submittedName>
        <fullName evidence="2">Uncharacterized protein LOC136092359 isoform X1</fullName>
    </submittedName>
</protein>
<sequence>MSYARGVWIEDGIETEGVVPFNWIINNKLYWPNGVSVVRHFQLLSKPDITKWIQYKYLSTKCVGDEQTCHDYEFITTQEEKSASEESLQESSNEEDNIVVPIFPSVVSPQLTLKSKPQLSTLKKSCSIKKLGMKKSIQCDRSVSPSFKSMRKIAIPSRKLNQITHPEVKRRHGYNYPLTNEIFQKTVINLLTQISNKLEDVTICGCSSLTQTQMPSNDETFKFCHINSMEELHKLNSDLNDDANFTSFKTQLSRIGGKSIKINIKNILQSFLPNATQALCNMHGSGAKFGLIKSNIYKAIVDAVLLNNKEATKSEICEAIMLQLKHAPRRSHGGGSIVRKVPTEE</sequence>